<name>A0ACB8TNA6_9APHY</name>
<evidence type="ECO:0000313" key="1">
    <source>
        <dbReference type="EMBL" id="KAI0083518.1"/>
    </source>
</evidence>
<keyword evidence="2" id="KW-1185">Reference proteome</keyword>
<gene>
    <name evidence="1" type="ORF">BDY19DRAFT_978045</name>
</gene>
<accession>A0ACB8TNA6</accession>
<sequence>MMSRVLYSYPRLSLIGLLGTPLAAPPPLPRPRPTTITYHNPPFLDSALRTLPLLLRRLPMVLGTRILGQQIGRTHRRSIHSKIMTGRCIFVWASYGPFHRKLQH</sequence>
<dbReference type="EMBL" id="MU274962">
    <property type="protein sequence ID" value="KAI0083518.1"/>
    <property type="molecule type" value="Genomic_DNA"/>
</dbReference>
<reference evidence="1" key="1">
    <citation type="journal article" date="2021" name="Environ. Microbiol.">
        <title>Gene family expansions and transcriptome signatures uncover fungal adaptations to wood decay.</title>
        <authorList>
            <person name="Hage H."/>
            <person name="Miyauchi S."/>
            <person name="Viragh M."/>
            <person name="Drula E."/>
            <person name="Min B."/>
            <person name="Chaduli D."/>
            <person name="Navarro D."/>
            <person name="Favel A."/>
            <person name="Norest M."/>
            <person name="Lesage-Meessen L."/>
            <person name="Balint B."/>
            <person name="Merenyi Z."/>
            <person name="de Eugenio L."/>
            <person name="Morin E."/>
            <person name="Martinez A.T."/>
            <person name="Baldrian P."/>
            <person name="Stursova M."/>
            <person name="Martinez M.J."/>
            <person name="Novotny C."/>
            <person name="Magnuson J.K."/>
            <person name="Spatafora J.W."/>
            <person name="Maurice S."/>
            <person name="Pangilinan J."/>
            <person name="Andreopoulos W."/>
            <person name="LaButti K."/>
            <person name="Hundley H."/>
            <person name="Na H."/>
            <person name="Kuo A."/>
            <person name="Barry K."/>
            <person name="Lipzen A."/>
            <person name="Henrissat B."/>
            <person name="Riley R."/>
            <person name="Ahrendt S."/>
            <person name="Nagy L.G."/>
            <person name="Grigoriev I.V."/>
            <person name="Martin F."/>
            <person name="Rosso M.N."/>
        </authorList>
    </citation>
    <scope>NUCLEOTIDE SEQUENCE</scope>
    <source>
        <strain evidence="1">CBS 384.51</strain>
    </source>
</reference>
<comment type="caution">
    <text evidence="1">The sequence shown here is derived from an EMBL/GenBank/DDBJ whole genome shotgun (WGS) entry which is preliminary data.</text>
</comment>
<proteinExistence type="predicted"/>
<dbReference type="Proteomes" id="UP001055072">
    <property type="component" value="Unassembled WGS sequence"/>
</dbReference>
<organism evidence="1 2">
    <name type="scientific">Irpex rosettiformis</name>
    <dbReference type="NCBI Taxonomy" id="378272"/>
    <lineage>
        <taxon>Eukaryota</taxon>
        <taxon>Fungi</taxon>
        <taxon>Dikarya</taxon>
        <taxon>Basidiomycota</taxon>
        <taxon>Agaricomycotina</taxon>
        <taxon>Agaricomycetes</taxon>
        <taxon>Polyporales</taxon>
        <taxon>Irpicaceae</taxon>
        <taxon>Irpex</taxon>
    </lineage>
</organism>
<protein>
    <submittedName>
        <fullName evidence="1">Uncharacterized protein</fullName>
    </submittedName>
</protein>
<evidence type="ECO:0000313" key="2">
    <source>
        <dbReference type="Proteomes" id="UP001055072"/>
    </source>
</evidence>